<evidence type="ECO:0000313" key="2">
    <source>
        <dbReference type="Proteomes" id="UP001500729"/>
    </source>
</evidence>
<sequence>MKIIDLAPSSLVVEAVRPPSSAGILGNRRSRCPNRFHRRRRPLFAVRARFHDRAEAGSPVATFRCRAAVGLHLMRWPSSSFVFSVLPVIALSVTKTGLAL</sequence>
<evidence type="ECO:0000313" key="1">
    <source>
        <dbReference type="EMBL" id="GAA0522760.1"/>
    </source>
</evidence>
<comment type="caution">
    <text evidence="1">The sequence shown here is derived from an EMBL/GenBank/DDBJ whole genome shotgun (WGS) entry which is preliminary data.</text>
</comment>
<reference evidence="2" key="1">
    <citation type="journal article" date="2019" name="Int. J. Syst. Evol. Microbiol.">
        <title>The Global Catalogue of Microorganisms (GCM) 10K type strain sequencing project: providing services to taxonomists for standard genome sequencing and annotation.</title>
        <authorList>
            <consortium name="The Broad Institute Genomics Platform"/>
            <consortium name="The Broad Institute Genome Sequencing Center for Infectious Disease"/>
            <person name="Wu L."/>
            <person name="Ma J."/>
        </authorList>
    </citation>
    <scope>NUCLEOTIDE SEQUENCE [LARGE SCALE GENOMIC DNA]</scope>
    <source>
        <strain evidence="2">JCM 10303</strain>
    </source>
</reference>
<accession>A0ABP3MLD5</accession>
<dbReference type="EMBL" id="BAAAGS010000011">
    <property type="protein sequence ID" value="GAA0522760.1"/>
    <property type="molecule type" value="Genomic_DNA"/>
</dbReference>
<gene>
    <name evidence="1" type="ORF">GCM10009533_22490</name>
</gene>
<proteinExistence type="predicted"/>
<name>A0ABP3MLD5_SACER</name>
<dbReference type="Proteomes" id="UP001500729">
    <property type="component" value="Unassembled WGS sequence"/>
</dbReference>
<organism evidence="1 2">
    <name type="scientific">Saccharopolyspora erythraea</name>
    <name type="common">Streptomyces erythraeus</name>
    <dbReference type="NCBI Taxonomy" id="1836"/>
    <lineage>
        <taxon>Bacteria</taxon>
        <taxon>Bacillati</taxon>
        <taxon>Actinomycetota</taxon>
        <taxon>Actinomycetes</taxon>
        <taxon>Pseudonocardiales</taxon>
        <taxon>Pseudonocardiaceae</taxon>
        <taxon>Saccharopolyspora</taxon>
    </lineage>
</organism>
<keyword evidence="2" id="KW-1185">Reference proteome</keyword>
<protein>
    <submittedName>
        <fullName evidence="1">Uncharacterized protein</fullName>
    </submittedName>
</protein>